<dbReference type="EMBL" id="JARKIE010000266">
    <property type="protein sequence ID" value="KAJ7659885.1"/>
    <property type="molecule type" value="Genomic_DNA"/>
</dbReference>
<evidence type="ECO:0000313" key="2">
    <source>
        <dbReference type="Proteomes" id="UP001221757"/>
    </source>
</evidence>
<keyword evidence="2" id="KW-1185">Reference proteome</keyword>
<dbReference type="Proteomes" id="UP001221757">
    <property type="component" value="Unassembled WGS sequence"/>
</dbReference>
<evidence type="ECO:0000313" key="1">
    <source>
        <dbReference type="EMBL" id="KAJ7659885.1"/>
    </source>
</evidence>
<accession>A0AAD7CRJ2</accession>
<reference evidence="1" key="1">
    <citation type="submission" date="2023-03" db="EMBL/GenBank/DDBJ databases">
        <title>Massive genome expansion in bonnet fungi (Mycena s.s.) driven by repeated elements and novel gene families across ecological guilds.</title>
        <authorList>
            <consortium name="Lawrence Berkeley National Laboratory"/>
            <person name="Harder C.B."/>
            <person name="Miyauchi S."/>
            <person name="Viragh M."/>
            <person name="Kuo A."/>
            <person name="Thoen E."/>
            <person name="Andreopoulos B."/>
            <person name="Lu D."/>
            <person name="Skrede I."/>
            <person name="Drula E."/>
            <person name="Henrissat B."/>
            <person name="Morin E."/>
            <person name="Kohler A."/>
            <person name="Barry K."/>
            <person name="LaButti K."/>
            <person name="Morin E."/>
            <person name="Salamov A."/>
            <person name="Lipzen A."/>
            <person name="Mereny Z."/>
            <person name="Hegedus B."/>
            <person name="Baldrian P."/>
            <person name="Stursova M."/>
            <person name="Weitz H."/>
            <person name="Taylor A."/>
            <person name="Grigoriev I.V."/>
            <person name="Nagy L.G."/>
            <person name="Martin F."/>
            <person name="Kauserud H."/>
        </authorList>
    </citation>
    <scope>NUCLEOTIDE SEQUENCE</scope>
    <source>
        <strain evidence="1">CBHHK067</strain>
    </source>
</reference>
<proteinExistence type="predicted"/>
<comment type="caution">
    <text evidence="1">The sequence shown here is derived from an EMBL/GenBank/DDBJ whole genome shotgun (WGS) entry which is preliminary data.</text>
</comment>
<gene>
    <name evidence="1" type="ORF">B0H17DRAFT_1145188</name>
</gene>
<sequence length="280" mass="30466">MSGNTSGSIRSRALMADDSYTDLHRPTQTYTQSYQSRSVQTFNSTSINIKPLGAADHWRAAHVCDIVSMKVGANHIVACIGLGRAEGLIKFSGKNGGNMSPTANTSRNNPEDRIKAVNMCLDSSVGVFRETTQTYGTAARTFEDIRLAHTVRVHATTRTVPYGPLAGLCTVTAGPALQDIVMARAKPARTKHRVDRHADQCASVLYSYSGIEYEYDMNIFEYILVIDWSKNPHPNQPTTSSYSFLVGPNVVNLEPSDPTGGQEITKSGGLAHPNIGIRTF</sequence>
<name>A0AAD7CRJ2_MYCRO</name>
<organism evidence="1 2">
    <name type="scientific">Mycena rosella</name>
    <name type="common">Pink bonnet</name>
    <name type="synonym">Agaricus rosellus</name>
    <dbReference type="NCBI Taxonomy" id="1033263"/>
    <lineage>
        <taxon>Eukaryota</taxon>
        <taxon>Fungi</taxon>
        <taxon>Dikarya</taxon>
        <taxon>Basidiomycota</taxon>
        <taxon>Agaricomycotina</taxon>
        <taxon>Agaricomycetes</taxon>
        <taxon>Agaricomycetidae</taxon>
        <taxon>Agaricales</taxon>
        <taxon>Marasmiineae</taxon>
        <taxon>Mycenaceae</taxon>
        <taxon>Mycena</taxon>
    </lineage>
</organism>
<protein>
    <submittedName>
        <fullName evidence="1">Uncharacterized protein</fullName>
    </submittedName>
</protein>
<dbReference type="AlphaFoldDB" id="A0AAD7CRJ2"/>